<reference evidence="2" key="1">
    <citation type="submission" date="2018-06" db="EMBL/GenBank/DDBJ databases">
        <authorList>
            <person name="Zhirakovskaya E."/>
        </authorList>
    </citation>
    <scope>NUCLEOTIDE SEQUENCE</scope>
</reference>
<dbReference type="InterPro" id="IPR025491">
    <property type="entry name" value="DUF4382"/>
</dbReference>
<evidence type="ECO:0000259" key="1">
    <source>
        <dbReference type="Pfam" id="PF14321"/>
    </source>
</evidence>
<feature type="domain" description="DUF4382" evidence="1">
    <location>
        <begin position="31"/>
        <end position="177"/>
    </location>
</feature>
<sequence>MLSTNKAIGYLIASTLLIGCSGDTDLTVNDGGITLAITDAAVDDASAIVIEFSSIEFKPRTESSFVINLDPPKRINLLALQGGQFELLLSNKPIDSGTYSWIRLKVNALENTMDSYVVSGTGGNHSLYMPSSNEAGLTLNQGFTISATGGIHLTIDFDLRKSITAPELPDTNYILKPSLRQVMTNKSGHIRGTVSSEAMQGDLCTGTGYAVYAYEGLNITPDDVDNIGVEPITTSLLTDTTFAYSLGFLAEGSYTIAFTCDAANDLPGSSETLKYIGITNITVTAGQTVTHDF</sequence>
<dbReference type="Pfam" id="PF14321">
    <property type="entry name" value="DUF4382"/>
    <property type="match status" value="1"/>
</dbReference>
<dbReference type="AlphaFoldDB" id="A0A3B0Z523"/>
<accession>A0A3B0Z523</accession>
<protein>
    <recommendedName>
        <fullName evidence="1">DUF4382 domain-containing protein</fullName>
    </recommendedName>
</protein>
<gene>
    <name evidence="2" type="ORF">MNBD_GAMMA18-902</name>
</gene>
<evidence type="ECO:0000313" key="2">
    <source>
        <dbReference type="EMBL" id="VAW84150.1"/>
    </source>
</evidence>
<name>A0A3B0Z523_9ZZZZ</name>
<proteinExistence type="predicted"/>
<dbReference type="EMBL" id="UOFP01000029">
    <property type="protein sequence ID" value="VAW84150.1"/>
    <property type="molecule type" value="Genomic_DNA"/>
</dbReference>
<organism evidence="2">
    <name type="scientific">hydrothermal vent metagenome</name>
    <dbReference type="NCBI Taxonomy" id="652676"/>
    <lineage>
        <taxon>unclassified sequences</taxon>
        <taxon>metagenomes</taxon>
        <taxon>ecological metagenomes</taxon>
    </lineage>
</organism>
<dbReference type="PROSITE" id="PS51257">
    <property type="entry name" value="PROKAR_LIPOPROTEIN"/>
    <property type="match status" value="1"/>
</dbReference>